<name>A0A6G9J8G7_9BACL</name>
<comment type="caution">
    <text evidence="1">The sequence shown here is derived from an EMBL/GenBank/DDBJ whole genome shotgun (WGS) entry which is preliminary data.</text>
</comment>
<gene>
    <name evidence="1" type="ORF">HNR78_002978</name>
</gene>
<keyword evidence="2" id="KW-1185">Reference proteome</keyword>
<proteinExistence type="predicted"/>
<sequence length="106" mass="12344">MVKKIGVILLLLFIVFGSGFGYIQYKKTDVKNSVIEYLTTKKNISKDDIISIEPFFSNLKGNKAWMVSIKLKNDNRTYFYYKNDKGKVILESYTENGIEHIINKEH</sequence>
<dbReference type="EMBL" id="JACICZ010000015">
    <property type="protein sequence ID" value="MBB3870078.1"/>
    <property type="molecule type" value="Genomic_DNA"/>
</dbReference>
<reference evidence="1 2" key="1">
    <citation type="submission" date="2020-08" db="EMBL/GenBank/DDBJ databases">
        <title>Genomic Encyclopedia of Type Strains, Phase IV (KMG-IV): sequencing the most valuable type-strain genomes for metagenomic binning, comparative biology and taxonomic classification.</title>
        <authorList>
            <person name="Goeker M."/>
        </authorList>
    </citation>
    <scope>NUCLEOTIDE SEQUENCE [LARGE SCALE GENOMIC DNA]</scope>
    <source>
        <strain evidence="1 2">DSM 14590</strain>
    </source>
</reference>
<evidence type="ECO:0000313" key="2">
    <source>
        <dbReference type="Proteomes" id="UP000613002"/>
    </source>
</evidence>
<dbReference type="AlphaFoldDB" id="A0A6G9J8G7"/>
<dbReference type="Proteomes" id="UP000613002">
    <property type="component" value="Unassembled WGS sequence"/>
</dbReference>
<dbReference type="RefSeq" id="WP_062756268.1">
    <property type="nucleotide sequence ID" value="NZ_BDAQ01000020.1"/>
</dbReference>
<accession>A0A6G9J8G7</accession>
<dbReference type="GeneID" id="94901420"/>
<evidence type="ECO:0000313" key="1">
    <source>
        <dbReference type="EMBL" id="MBB3870078.1"/>
    </source>
</evidence>
<organism evidence="1 2">
    <name type="scientific">Parageobacillus toebii NBRC 107807</name>
    <dbReference type="NCBI Taxonomy" id="1223503"/>
    <lineage>
        <taxon>Bacteria</taxon>
        <taxon>Bacillati</taxon>
        <taxon>Bacillota</taxon>
        <taxon>Bacilli</taxon>
        <taxon>Bacillales</taxon>
        <taxon>Anoxybacillaceae</taxon>
        <taxon>Parageobacillus</taxon>
    </lineage>
</organism>
<protein>
    <submittedName>
        <fullName evidence="1">Uncharacterized protein</fullName>
    </submittedName>
</protein>